<dbReference type="InterPro" id="IPR011990">
    <property type="entry name" value="TPR-like_helical_dom_sf"/>
</dbReference>
<dbReference type="Gene3D" id="1.25.40.10">
    <property type="entry name" value="Tetratricopeptide repeat domain"/>
    <property type="match status" value="1"/>
</dbReference>
<comment type="caution">
    <text evidence="2">The sequence shown here is derived from an EMBL/GenBank/DDBJ whole genome shotgun (WGS) entry which is preliminary data.</text>
</comment>
<dbReference type="PANTHER" id="PTHR11102">
    <property type="entry name" value="SEL-1-LIKE PROTEIN"/>
    <property type="match status" value="1"/>
</dbReference>
<name>A0A9N8VG03_9GLOM</name>
<dbReference type="SMART" id="SM00671">
    <property type="entry name" value="SEL1"/>
    <property type="match status" value="4"/>
</dbReference>
<dbReference type="InterPro" id="IPR006597">
    <property type="entry name" value="Sel1-like"/>
</dbReference>
<comment type="similarity">
    <text evidence="1">Belongs to the sel-1 family.</text>
</comment>
<evidence type="ECO:0000313" key="2">
    <source>
        <dbReference type="EMBL" id="CAG8446741.1"/>
    </source>
</evidence>
<dbReference type="Pfam" id="PF08238">
    <property type="entry name" value="Sel1"/>
    <property type="match status" value="4"/>
</dbReference>
<dbReference type="EMBL" id="CAJVPK010000091">
    <property type="protein sequence ID" value="CAG8446741.1"/>
    <property type="molecule type" value="Genomic_DNA"/>
</dbReference>
<dbReference type="SUPFAM" id="SSF81901">
    <property type="entry name" value="HCP-like"/>
    <property type="match status" value="1"/>
</dbReference>
<evidence type="ECO:0000256" key="1">
    <source>
        <dbReference type="ARBA" id="ARBA00038101"/>
    </source>
</evidence>
<keyword evidence="3" id="KW-1185">Reference proteome</keyword>
<evidence type="ECO:0000313" key="3">
    <source>
        <dbReference type="Proteomes" id="UP000789706"/>
    </source>
</evidence>
<protein>
    <submittedName>
        <fullName evidence="2">11143_t:CDS:1</fullName>
    </submittedName>
</protein>
<dbReference type="OrthoDB" id="2384430at2759"/>
<organism evidence="2 3">
    <name type="scientific">Diversispora eburnea</name>
    <dbReference type="NCBI Taxonomy" id="1213867"/>
    <lineage>
        <taxon>Eukaryota</taxon>
        <taxon>Fungi</taxon>
        <taxon>Fungi incertae sedis</taxon>
        <taxon>Mucoromycota</taxon>
        <taxon>Glomeromycotina</taxon>
        <taxon>Glomeromycetes</taxon>
        <taxon>Diversisporales</taxon>
        <taxon>Diversisporaceae</taxon>
        <taxon>Diversispora</taxon>
    </lineage>
</organism>
<dbReference type="Proteomes" id="UP000789706">
    <property type="component" value="Unassembled WGS sequence"/>
</dbReference>
<dbReference type="InterPro" id="IPR050767">
    <property type="entry name" value="Sel1_AlgK"/>
</dbReference>
<proteinExistence type="inferred from homology"/>
<dbReference type="PANTHER" id="PTHR11102:SF160">
    <property type="entry name" value="ERAD-ASSOCIATED E3 UBIQUITIN-PROTEIN LIGASE COMPONENT HRD3"/>
    <property type="match status" value="1"/>
</dbReference>
<dbReference type="AlphaFoldDB" id="A0A9N8VG03"/>
<accession>A0A9N8VG03</accession>
<gene>
    <name evidence="2" type="ORF">DEBURN_LOCUS1844</name>
</gene>
<sequence>MLCETGNQHLLVPEFSNSKISKSPSLRSLSPLGHYIPQRENPTRKVVDDLLEIFLDEKSKCTLYNDITEILRDAIYDKNDNEYHIYQWLWDNQNTLKYKTLLGFFLLNGIGCDINNNKAFSLFMNAAKKDYLVGKEMISDCYLNGWGTTKNEELAFQWYKKCADNGSTYGYLALGFCYEDGKGIKKNEKEAFECFLTAAKSESIWAIIQLVKRYIQGKGTNKNIEKANYWYKKAYDIGNDQIKNILNYLYNWYKELKAGNTAKERCYEELAKQLYTREQIIKQFDINVRNISKIQHKNSGPYMKCSLNEGDLCYEIEHTNDFLSEGCEYHNKSVILSWMEVGLYGLYVLIVEEIIGQ</sequence>
<reference evidence="2" key="1">
    <citation type="submission" date="2021-06" db="EMBL/GenBank/DDBJ databases">
        <authorList>
            <person name="Kallberg Y."/>
            <person name="Tangrot J."/>
            <person name="Rosling A."/>
        </authorList>
    </citation>
    <scope>NUCLEOTIDE SEQUENCE</scope>
    <source>
        <strain evidence="2">AZ414A</strain>
    </source>
</reference>